<dbReference type="Proteomes" id="UP000007753">
    <property type="component" value="Chromosome 2"/>
</dbReference>
<proteinExistence type="predicted"/>
<dbReference type="HOGENOM" id="CLU_2144222_0_0_5"/>
<evidence type="ECO:0000256" key="1">
    <source>
        <dbReference type="SAM" id="MobiDB-lite"/>
    </source>
</evidence>
<evidence type="ECO:0000313" key="3">
    <source>
        <dbReference type="Proteomes" id="UP000007753"/>
    </source>
</evidence>
<dbReference type="AlphaFoldDB" id="D4Z7R8"/>
<sequence length="112" mass="12290">MQRCAAGRRLPRRSHDFTQTGCKAADTPIGSDFGGRDDDDARARQSRLRILYASGYAKDVIVRDGGLDSGANGWPSPSPAWRSGCARACGDSAHGGPRRRYRKDIRHWAFPS</sequence>
<dbReference type="STRING" id="452662.SJA_C2-01740"/>
<reference evidence="2 3" key="1">
    <citation type="journal article" date="2010" name="J. Bacteriol.">
        <title>Complete genome sequence of the representative gamma-hexachlorocyclohexane-degrading bacterium Sphingobium japonicum UT26.</title>
        <authorList>
            <person name="Nagata Y."/>
            <person name="Ohtsubo Y."/>
            <person name="Endo R."/>
            <person name="Ichikawa N."/>
            <person name="Ankai A."/>
            <person name="Oguchi A."/>
            <person name="Fukui S."/>
            <person name="Fujita N."/>
            <person name="Tsuda M."/>
        </authorList>
    </citation>
    <scope>NUCLEOTIDE SEQUENCE [LARGE SCALE GENOMIC DNA]</scope>
    <source>
        <strain evidence="3">DSM 16413 / CCM 7287 / MTCC 6362 / UT26 / NBRC 101211 / UT26S</strain>
    </source>
</reference>
<dbReference type="KEGG" id="sjp:SJA_C2-01740"/>
<gene>
    <name evidence="2" type="ordered locus">SJA_C2-01740</name>
</gene>
<keyword evidence="3" id="KW-1185">Reference proteome</keyword>
<protein>
    <submittedName>
        <fullName evidence="2">Uncharacterized protein</fullName>
    </submittedName>
</protein>
<name>D4Z7R8_SPHIU</name>
<dbReference type="EMBL" id="AP010804">
    <property type="protein sequence ID" value="BAI98537.1"/>
    <property type="molecule type" value="Genomic_DNA"/>
</dbReference>
<organism evidence="2 3">
    <name type="scientific">Sphingobium indicum (strain DSM 16413 / CCM 7287 / MTCC 6362 / UT26 / NBRC 101211 / UT26S)</name>
    <name type="common">Sphingobium japonicum</name>
    <dbReference type="NCBI Taxonomy" id="452662"/>
    <lineage>
        <taxon>Bacteria</taxon>
        <taxon>Pseudomonadati</taxon>
        <taxon>Pseudomonadota</taxon>
        <taxon>Alphaproteobacteria</taxon>
        <taxon>Sphingomonadales</taxon>
        <taxon>Sphingomonadaceae</taxon>
        <taxon>Sphingobium</taxon>
    </lineage>
</organism>
<feature type="region of interest" description="Disordered" evidence="1">
    <location>
        <begin position="1"/>
        <end position="40"/>
    </location>
</feature>
<accession>D4Z7R8</accession>
<evidence type="ECO:0000313" key="2">
    <source>
        <dbReference type="EMBL" id="BAI98537.1"/>
    </source>
</evidence>